<dbReference type="Pfam" id="PF00394">
    <property type="entry name" value="Cu-oxidase"/>
    <property type="match status" value="1"/>
</dbReference>
<feature type="domain" description="Plastocyanin-like" evidence="7">
    <location>
        <begin position="3"/>
        <end position="94"/>
    </location>
</feature>
<sequence length="849" mass="95815">MDGPPIDVCQGDLVVIDVSNMMEGIEESMHWHGILQKGYQFMDGVPMLTQCPIAYLNIFRYKFRVPECGTFFYHSHSGLNKVNGIHGSFVVRCPQSEDIHGHLYDHDLPEHTIIMSDWLHVPASMHLPGSSHILNGIPENVLINGRGRSTVNSSDDLVPIPYTKFTVRFGERYRMRIINSGTLICPFQISVEDHNMTVIATDGEPCEPKMINTLTTYPGERYCVVIHANQPKSSYWIHVKPVGLCTLINKEISQSAILVYNSDQTIIPKTPRPNMTNGLPEGYNLNPPNCKSNKDYICVTELSYNGINDPDFFIRNADIVRYYEIKFVSNSIDNFFHVNNYYPFRRRFAPEIGTINDRTMLFLSSPPLSQPIDPLTFCNKSQIPATCLRSMTCACPHIESIDMGLVVDLIVVNNEETNVVNNHPMHLHGHSFFVLLLGRFHEKFVFNEKTITYMYASGLLGEKTKHQPPLKDTIVIPSHGFAPIRCALKEIGLTRVPVTDEFAAISLGAALAAGLVTTLQRCAQTTARKIERGGEGSSRRRHNGDTRVTQAVLQEIQGSHKLFYRHYMSQQTVLQAIQGSNRLCYMKYKEIQGLHRLYYRRYKGHTGCVPGDTSVIQAVFQEIQRSHRLCSRRLKDNTGSVTCDTKLHSKYIEQPSTPSSPTVLPRPPLRQPICTTPSTPKATHLYYPIHPRATQLNCPIHPKTTHLYYPIHPKATHLYYPIHPKATHLQHNCTAPFTPRVTQLYCPIHPQGNQTVLPHPPTGQPNCTATSTPKATKLLYPIHPKATKLYYPIHPKATLLYNSIHPQGSPTVLPHPPPRQPKCITPIPPKATQLYYPIHPKAKYSVLGP</sequence>
<dbReference type="PANTHER" id="PTHR11709">
    <property type="entry name" value="MULTI-COPPER OXIDASE"/>
    <property type="match status" value="1"/>
</dbReference>
<dbReference type="InterPro" id="IPR045087">
    <property type="entry name" value="Cu-oxidase_fam"/>
</dbReference>
<dbReference type="CDD" id="cd13884">
    <property type="entry name" value="CuRO_2_tcLCC_insect_like"/>
    <property type="match status" value="1"/>
</dbReference>
<dbReference type="GO" id="GO:0005886">
    <property type="term" value="C:plasma membrane"/>
    <property type="evidence" value="ECO:0007669"/>
    <property type="project" value="TreeGrafter"/>
</dbReference>
<keyword evidence="3" id="KW-0560">Oxidoreductase</keyword>
<dbReference type="Pfam" id="PF07732">
    <property type="entry name" value="Cu-oxidase_3"/>
    <property type="match status" value="1"/>
</dbReference>
<dbReference type="SUPFAM" id="SSF49503">
    <property type="entry name" value="Cupredoxins"/>
    <property type="match status" value="3"/>
</dbReference>
<comment type="similarity">
    <text evidence="1">Belongs to the multicopper oxidase family.</text>
</comment>
<dbReference type="InterPro" id="IPR011706">
    <property type="entry name" value="Cu-oxidase_C"/>
</dbReference>
<dbReference type="InterPro" id="IPR011707">
    <property type="entry name" value="Cu-oxidase-like_N"/>
</dbReference>
<feature type="domain" description="Plastocyanin-like" evidence="6">
    <location>
        <begin position="392"/>
        <end position="488"/>
    </location>
</feature>
<dbReference type="GO" id="GO:0005507">
    <property type="term" value="F:copper ion binding"/>
    <property type="evidence" value="ECO:0007669"/>
    <property type="project" value="InterPro"/>
</dbReference>
<dbReference type="GO" id="GO:0006826">
    <property type="term" value="P:iron ion transport"/>
    <property type="evidence" value="ECO:0007669"/>
    <property type="project" value="TreeGrafter"/>
</dbReference>
<protein>
    <recommendedName>
        <fullName evidence="9">Laccase</fullName>
    </recommendedName>
</protein>
<proteinExistence type="inferred from homology"/>
<dbReference type="InterPro" id="IPR001117">
    <property type="entry name" value="Cu-oxidase_2nd"/>
</dbReference>
<organism evidence="8">
    <name type="scientific">Timema bartmani</name>
    <dbReference type="NCBI Taxonomy" id="61472"/>
    <lineage>
        <taxon>Eukaryota</taxon>
        <taxon>Metazoa</taxon>
        <taxon>Ecdysozoa</taxon>
        <taxon>Arthropoda</taxon>
        <taxon>Hexapoda</taxon>
        <taxon>Insecta</taxon>
        <taxon>Pterygota</taxon>
        <taxon>Neoptera</taxon>
        <taxon>Polyneoptera</taxon>
        <taxon>Phasmatodea</taxon>
        <taxon>Timematodea</taxon>
        <taxon>Timematoidea</taxon>
        <taxon>Timematidae</taxon>
        <taxon>Timema</taxon>
    </lineage>
</organism>
<evidence type="ECO:0000259" key="5">
    <source>
        <dbReference type="Pfam" id="PF00394"/>
    </source>
</evidence>
<accession>A0A7R9ER56</accession>
<dbReference type="InterPro" id="IPR008972">
    <property type="entry name" value="Cupredoxin"/>
</dbReference>
<dbReference type="Pfam" id="PF07731">
    <property type="entry name" value="Cu-oxidase_2"/>
    <property type="match status" value="1"/>
</dbReference>
<dbReference type="AlphaFoldDB" id="A0A7R9ER56"/>
<evidence type="ECO:0000256" key="4">
    <source>
        <dbReference type="ARBA" id="ARBA00023008"/>
    </source>
</evidence>
<dbReference type="EMBL" id="OD564704">
    <property type="protein sequence ID" value="CAD7439513.1"/>
    <property type="molecule type" value="Genomic_DNA"/>
</dbReference>
<gene>
    <name evidence="8" type="ORF">TBIB3V08_LOCUS2075</name>
</gene>
<dbReference type="Gene3D" id="2.60.40.420">
    <property type="entry name" value="Cupredoxins - blue copper proteins"/>
    <property type="match status" value="3"/>
</dbReference>
<evidence type="ECO:0000259" key="7">
    <source>
        <dbReference type="Pfam" id="PF07732"/>
    </source>
</evidence>
<evidence type="ECO:0000256" key="3">
    <source>
        <dbReference type="ARBA" id="ARBA00023002"/>
    </source>
</evidence>
<feature type="domain" description="Plastocyanin-like" evidence="5">
    <location>
        <begin position="111"/>
        <end position="261"/>
    </location>
</feature>
<evidence type="ECO:0000313" key="8">
    <source>
        <dbReference type="EMBL" id="CAD7439513.1"/>
    </source>
</evidence>
<dbReference type="FunFam" id="2.60.40.420:FF:000045">
    <property type="entry name" value="Laccase 2"/>
    <property type="match status" value="1"/>
</dbReference>
<reference evidence="8" key="1">
    <citation type="submission" date="2020-11" db="EMBL/GenBank/DDBJ databases">
        <authorList>
            <person name="Tran Van P."/>
        </authorList>
    </citation>
    <scope>NUCLEOTIDE SEQUENCE</scope>
</reference>
<dbReference type="PANTHER" id="PTHR11709:SF394">
    <property type="entry name" value="FI03373P-RELATED"/>
    <property type="match status" value="1"/>
</dbReference>
<keyword evidence="4" id="KW-0186">Copper</keyword>
<dbReference type="GO" id="GO:0016491">
    <property type="term" value="F:oxidoreductase activity"/>
    <property type="evidence" value="ECO:0007669"/>
    <property type="project" value="UniProtKB-KW"/>
</dbReference>
<name>A0A7R9ER56_9NEOP</name>
<evidence type="ECO:0000256" key="2">
    <source>
        <dbReference type="ARBA" id="ARBA00022723"/>
    </source>
</evidence>
<evidence type="ECO:0008006" key="9">
    <source>
        <dbReference type="Google" id="ProtNLM"/>
    </source>
</evidence>
<evidence type="ECO:0000259" key="6">
    <source>
        <dbReference type="Pfam" id="PF07731"/>
    </source>
</evidence>
<keyword evidence="2" id="KW-0479">Metal-binding</keyword>
<evidence type="ECO:0000256" key="1">
    <source>
        <dbReference type="ARBA" id="ARBA00010609"/>
    </source>
</evidence>